<sequence>MLYFNTYMVQLKGAENITHSGVIITFQYLYGAVKSLLSLDLEC</sequence>
<reference evidence="1" key="1">
    <citation type="submission" date="2012-07" db="EMBL/GenBank/DDBJ databases">
        <title>The Genome Sequence of Myroides odoratimimus CCUG 10230.</title>
        <authorList>
            <consortium name="The Broad Institute Genome Sequencing Platform"/>
            <person name="Earl A."/>
            <person name="Ward D."/>
            <person name="Feldgarden M."/>
            <person name="Gevers D."/>
            <person name="Huys G."/>
            <person name="Walker B."/>
            <person name="Young S.K."/>
            <person name="Zeng Q."/>
            <person name="Gargeya S."/>
            <person name="Fitzgerald M."/>
            <person name="Haas B."/>
            <person name="Abouelleil A."/>
            <person name="Alvarado L."/>
            <person name="Arachchi H.M."/>
            <person name="Berlin A.M."/>
            <person name="Chapman S.B."/>
            <person name="Goldberg J."/>
            <person name="Griggs A."/>
            <person name="Gujja S."/>
            <person name="Hansen M."/>
            <person name="Howarth C."/>
            <person name="Imamovic A."/>
            <person name="Larimer J."/>
            <person name="McCowen C."/>
            <person name="Montmayeur A."/>
            <person name="Murphy C."/>
            <person name="Neiman D."/>
            <person name="Pearson M."/>
            <person name="Priest M."/>
            <person name="Roberts A."/>
            <person name="Saif S."/>
            <person name="Shea T."/>
            <person name="Sisk P."/>
            <person name="Sykes S."/>
            <person name="Wortman J."/>
            <person name="Nusbaum C."/>
            <person name="Birren B."/>
        </authorList>
    </citation>
    <scope>NUCLEOTIDE SEQUENCE [LARGE SCALE GENOMIC DNA]</scope>
    <source>
        <strain evidence="1">CCUG 10230</strain>
    </source>
</reference>
<organism evidence="1 2">
    <name type="scientific">Myroides odoratimimus CCUG 10230</name>
    <dbReference type="NCBI Taxonomy" id="883150"/>
    <lineage>
        <taxon>Bacteria</taxon>
        <taxon>Pseudomonadati</taxon>
        <taxon>Bacteroidota</taxon>
        <taxon>Flavobacteriia</taxon>
        <taxon>Flavobacteriales</taxon>
        <taxon>Flavobacteriaceae</taxon>
        <taxon>Myroides</taxon>
    </lineage>
</organism>
<dbReference type="EMBL" id="AGEC02000020">
    <property type="protein sequence ID" value="EHO10467.1"/>
    <property type="molecule type" value="Genomic_DNA"/>
</dbReference>
<name>A0ABP2NCL6_9FLAO</name>
<dbReference type="Proteomes" id="UP000005402">
    <property type="component" value="Unassembled WGS sequence"/>
</dbReference>
<evidence type="ECO:0000313" key="1">
    <source>
        <dbReference type="EMBL" id="EHO10467.1"/>
    </source>
</evidence>
<accession>A0ABP2NCL6</accession>
<keyword evidence="2" id="KW-1185">Reference proteome</keyword>
<proteinExistence type="predicted"/>
<gene>
    <name evidence="1" type="ORF">HMPREF9712_01572</name>
</gene>
<protein>
    <submittedName>
        <fullName evidence="1">Uncharacterized protein</fullName>
    </submittedName>
</protein>
<evidence type="ECO:0000313" key="2">
    <source>
        <dbReference type="Proteomes" id="UP000005402"/>
    </source>
</evidence>
<comment type="caution">
    <text evidence="1">The sequence shown here is derived from an EMBL/GenBank/DDBJ whole genome shotgun (WGS) entry which is preliminary data.</text>
</comment>